<accession>A0A368EYX6</accession>
<reference evidence="2 3" key="1">
    <citation type="submission" date="2014-10" db="EMBL/GenBank/DDBJ databases">
        <title>Draft genome of the hookworm Ancylostoma caninum.</title>
        <authorList>
            <person name="Mitreva M."/>
        </authorList>
    </citation>
    <scope>NUCLEOTIDE SEQUENCE [LARGE SCALE GENOMIC DNA]</scope>
    <source>
        <strain evidence="2 3">Baltimore</strain>
    </source>
</reference>
<evidence type="ECO:0000256" key="1">
    <source>
        <dbReference type="PROSITE-ProRule" id="PRU00221"/>
    </source>
</evidence>
<feature type="repeat" description="WD" evidence="1">
    <location>
        <begin position="1"/>
        <end position="29"/>
    </location>
</feature>
<evidence type="ECO:0000313" key="3">
    <source>
        <dbReference type="Proteomes" id="UP000252519"/>
    </source>
</evidence>
<feature type="non-terminal residue" evidence="2">
    <location>
        <position position="1"/>
    </location>
</feature>
<organism evidence="2 3">
    <name type="scientific">Ancylostoma caninum</name>
    <name type="common">Dog hookworm</name>
    <dbReference type="NCBI Taxonomy" id="29170"/>
    <lineage>
        <taxon>Eukaryota</taxon>
        <taxon>Metazoa</taxon>
        <taxon>Ecdysozoa</taxon>
        <taxon>Nematoda</taxon>
        <taxon>Chromadorea</taxon>
        <taxon>Rhabditida</taxon>
        <taxon>Rhabditina</taxon>
        <taxon>Rhabditomorpha</taxon>
        <taxon>Strongyloidea</taxon>
        <taxon>Ancylostomatidae</taxon>
        <taxon>Ancylostomatinae</taxon>
        <taxon>Ancylostoma</taxon>
    </lineage>
</organism>
<dbReference type="InterPro" id="IPR001680">
    <property type="entry name" value="WD40_rpt"/>
</dbReference>
<name>A0A368EYX6_ANCCA</name>
<dbReference type="EMBL" id="JOJR01015283">
    <property type="protein sequence ID" value="RCN24953.1"/>
    <property type="molecule type" value="Genomic_DNA"/>
</dbReference>
<keyword evidence="1" id="KW-0853">WD repeat</keyword>
<dbReference type="SUPFAM" id="SSF50978">
    <property type="entry name" value="WD40 repeat-like"/>
    <property type="match status" value="1"/>
</dbReference>
<dbReference type="STRING" id="29170.A0A368EYX6"/>
<dbReference type="Pfam" id="PF00400">
    <property type="entry name" value="WD40"/>
    <property type="match status" value="1"/>
</dbReference>
<proteinExistence type="predicted"/>
<sequence>GHFGPINTMAWHPAGNIIATGGEDGYVRVQEFDDDYLDFKYDY</sequence>
<dbReference type="InterPro" id="IPR036322">
    <property type="entry name" value="WD40_repeat_dom_sf"/>
</dbReference>
<dbReference type="PROSITE" id="PS50082">
    <property type="entry name" value="WD_REPEATS_2"/>
    <property type="match status" value="1"/>
</dbReference>
<dbReference type="Proteomes" id="UP000252519">
    <property type="component" value="Unassembled WGS sequence"/>
</dbReference>
<keyword evidence="3" id="KW-1185">Reference proteome</keyword>
<dbReference type="Gene3D" id="2.130.10.10">
    <property type="entry name" value="YVTN repeat-like/Quinoprotein amine dehydrogenase"/>
    <property type="match status" value="1"/>
</dbReference>
<gene>
    <name evidence="2" type="ORF">ANCCAN_29338</name>
</gene>
<dbReference type="PROSITE" id="PS50294">
    <property type="entry name" value="WD_REPEATS_REGION"/>
    <property type="match status" value="1"/>
</dbReference>
<dbReference type="AlphaFoldDB" id="A0A368EYX6"/>
<dbReference type="OrthoDB" id="24966at2759"/>
<evidence type="ECO:0000313" key="2">
    <source>
        <dbReference type="EMBL" id="RCN24953.1"/>
    </source>
</evidence>
<protein>
    <submittedName>
        <fullName evidence="2">Uncharacterized protein</fullName>
    </submittedName>
</protein>
<dbReference type="InterPro" id="IPR015943">
    <property type="entry name" value="WD40/YVTN_repeat-like_dom_sf"/>
</dbReference>
<comment type="caution">
    <text evidence="2">The sequence shown here is derived from an EMBL/GenBank/DDBJ whole genome shotgun (WGS) entry which is preliminary data.</text>
</comment>